<keyword evidence="5" id="KW-1185">Reference proteome</keyword>
<name>A0AAE0HC94_9PEZI</name>
<dbReference type="EMBL" id="JAUEPN010000005">
    <property type="protein sequence ID" value="KAK3293848.1"/>
    <property type="molecule type" value="Genomic_DNA"/>
</dbReference>
<feature type="domain" description="Nephrocystin 3-like N-terminal" evidence="3">
    <location>
        <begin position="427"/>
        <end position="611"/>
    </location>
</feature>
<dbReference type="RefSeq" id="XP_062657362.1">
    <property type="nucleotide sequence ID" value="XM_062803982.1"/>
</dbReference>
<feature type="region of interest" description="Disordered" evidence="2">
    <location>
        <begin position="659"/>
        <end position="685"/>
    </location>
</feature>
<comment type="caution">
    <text evidence="4">The sequence shown here is derived from an EMBL/GenBank/DDBJ whole genome shotgun (WGS) entry which is preliminary data.</text>
</comment>
<evidence type="ECO:0000256" key="2">
    <source>
        <dbReference type="SAM" id="MobiDB-lite"/>
    </source>
</evidence>
<evidence type="ECO:0000259" key="3">
    <source>
        <dbReference type="Pfam" id="PF24883"/>
    </source>
</evidence>
<reference evidence="4" key="2">
    <citation type="submission" date="2023-06" db="EMBL/GenBank/DDBJ databases">
        <authorList>
            <consortium name="Lawrence Berkeley National Laboratory"/>
            <person name="Haridas S."/>
            <person name="Hensen N."/>
            <person name="Bonometti L."/>
            <person name="Westerberg I."/>
            <person name="Brannstrom I.O."/>
            <person name="Guillou S."/>
            <person name="Cros-Aarteil S."/>
            <person name="Calhoun S."/>
            <person name="Kuo A."/>
            <person name="Mondo S."/>
            <person name="Pangilinan J."/>
            <person name="Riley R."/>
            <person name="Labutti K."/>
            <person name="Andreopoulos B."/>
            <person name="Lipzen A."/>
            <person name="Chen C."/>
            <person name="Yanf M."/>
            <person name="Daum C."/>
            <person name="Ng V."/>
            <person name="Clum A."/>
            <person name="Steindorff A."/>
            <person name="Ohm R."/>
            <person name="Martin F."/>
            <person name="Silar P."/>
            <person name="Natvig D."/>
            <person name="Lalanne C."/>
            <person name="Gautier V."/>
            <person name="Ament-Velasquez S.L."/>
            <person name="Kruys A."/>
            <person name="Hutchinson M.I."/>
            <person name="Powell A.J."/>
            <person name="Barry K."/>
            <person name="Miller A.N."/>
            <person name="Grigoriev I.V."/>
            <person name="Debuchy R."/>
            <person name="Gladieux P."/>
            <person name="Thoren M.H."/>
            <person name="Johannesson H."/>
        </authorList>
    </citation>
    <scope>NUCLEOTIDE SEQUENCE</scope>
    <source>
        <strain evidence="4">CBS 168.71</strain>
    </source>
</reference>
<dbReference type="Pfam" id="PF24883">
    <property type="entry name" value="NPHP3_N"/>
    <property type="match status" value="1"/>
</dbReference>
<accession>A0AAE0HC94</accession>
<sequence length="712" mass="80104">MDSVVQQEAYDGLDWLQPGQRELTLVESYIRDRASTLHPGLGGSSRLDISQGKFAIDVRPHQQIEQVLRLYISETLNIPVTKFDNALPDKIGALEKGYCDTKQGLFHKLWYNMGDKRDIVEAWLDVIPDSYGVCVVKAGIAVVFKLAENSTDKRDRVFKTFATFRDVLVSLSSDRARFRQDPNVSGSATSLYKAVVDAIEDMVLVMSAMEKSSFAKLTTTAKKKFSKSKSENETEKHRRPTLDTILEALDLHIAQYNGAINLARDRHIEQTKAYGHFNAIGIIRTHQNTVSLRQRFDEHAAAQKQQGEDGLEALRQGQQEMQVIQDGNYRIEESQVDLRNGVMRLILDVQRRNSILERLDNQLSLNSTRRRAVVNLDDLCHILAQPSSAQLDSPHDLRRVFQHPSVDLGQALAEQGRQSVKNQGHVQSLLSHDQFLHWLSHQHPSLILVDANIRESALASVSAISVLSSTLATSLMQAYADEAVVISFFCGMHASPADALYGPTGLIRSLMIQLLMKLDTTDPEMREWNLDFINDRVFVQNLERHSLPDLCSALHELLFQFKPNTPVYCIIDTISAFDAEHLSRDLEIVFGCLQRIIDDQSLVPIFKVLITNPGESTRVIKDMAVFREDPTRIISLGRQSRAAGRISARVVDEQLLRAPSPMRRRTPSPFRQSRQCSPAAGQPRYRVPHHPAYYQECGASLDGSNGGGTWSY</sequence>
<dbReference type="PANTHER" id="PTHR40619:SF3">
    <property type="entry name" value="FUNGAL STAND N-TERMINAL GOODBYE DOMAIN-CONTAINING PROTEIN"/>
    <property type="match status" value="1"/>
</dbReference>
<dbReference type="PANTHER" id="PTHR40619">
    <property type="entry name" value="FUNGAL STAND N-TERMINAL GOODBYE DOMAIN-CONTAINING PROTEIN"/>
    <property type="match status" value="1"/>
</dbReference>
<reference evidence="4" key="1">
    <citation type="journal article" date="2023" name="Mol. Phylogenet. Evol.">
        <title>Genome-scale phylogeny and comparative genomics of the fungal order Sordariales.</title>
        <authorList>
            <person name="Hensen N."/>
            <person name="Bonometti L."/>
            <person name="Westerberg I."/>
            <person name="Brannstrom I.O."/>
            <person name="Guillou S."/>
            <person name="Cros-Aarteil S."/>
            <person name="Calhoun S."/>
            <person name="Haridas S."/>
            <person name="Kuo A."/>
            <person name="Mondo S."/>
            <person name="Pangilinan J."/>
            <person name="Riley R."/>
            <person name="LaButti K."/>
            <person name="Andreopoulos B."/>
            <person name="Lipzen A."/>
            <person name="Chen C."/>
            <person name="Yan M."/>
            <person name="Daum C."/>
            <person name="Ng V."/>
            <person name="Clum A."/>
            <person name="Steindorff A."/>
            <person name="Ohm R.A."/>
            <person name="Martin F."/>
            <person name="Silar P."/>
            <person name="Natvig D.O."/>
            <person name="Lalanne C."/>
            <person name="Gautier V."/>
            <person name="Ament-Velasquez S.L."/>
            <person name="Kruys A."/>
            <person name="Hutchinson M.I."/>
            <person name="Powell A.J."/>
            <person name="Barry K."/>
            <person name="Miller A.N."/>
            <person name="Grigoriev I.V."/>
            <person name="Debuchy R."/>
            <person name="Gladieux P."/>
            <person name="Hiltunen Thoren M."/>
            <person name="Johannesson H."/>
        </authorList>
    </citation>
    <scope>NUCLEOTIDE SEQUENCE</scope>
    <source>
        <strain evidence="4">CBS 168.71</strain>
    </source>
</reference>
<keyword evidence="1" id="KW-0677">Repeat</keyword>
<protein>
    <recommendedName>
        <fullName evidence="3">Nephrocystin 3-like N-terminal domain-containing protein</fullName>
    </recommendedName>
</protein>
<evidence type="ECO:0000313" key="5">
    <source>
        <dbReference type="Proteomes" id="UP001278766"/>
    </source>
</evidence>
<proteinExistence type="predicted"/>
<organism evidence="4 5">
    <name type="scientific">Chaetomium fimeti</name>
    <dbReference type="NCBI Taxonomy" id="1854472"/>
    <lineage>
        <taxon>Eukaryota</taxon>
        <taxon>Fungi</taxon>
        <taxon>Dikarya</taxon>
        <taxon>Ascomycota</taxon>
        <taxon>Pezizomycotina</taxon>
        <taxon>Sordariomycetes</taxon>
        <taxon>Sordariomycetidae</taxon>
        <taxon>Sordariales</taxon>
        <taxon>Chaetomiaceae</taxon>
        <taxon>Chaetomium</taxon>
    </lineage>
</organism>
<dbReference type="InterPro" id="IPR056884">
    <property type="entry name" value="NPHP3-like_N"/>
</dbReference>
<evidence type="ECO:0000256" key="1">
    <source>
        <dbReference type="ARBA" id="ARBA00022737"/>
    </source>
</evidence>
<evidence type="ECO:0000313" key="4">
    <source>
        <dbReference type="EMBL" id="KAK3293848.1"/>
    </source>
</evidence>
<dbReference type="Proteomes" id="UP001278766">
    <property type="component" value="Unassembled WGS sequence"/>
</dbReference>
<gene>
    <name evidence="4" type="ORF">B0H64DRAFT_398821</name>
</gene>
<dbReference type="AlphaFoldDB" id="A0AAE0HC94"/>
<dbReference type="GeneID" id="87840930"/>